<organism evidence="5 6">
    <name type="scientific">Galemys pyrenaicus</name>
    <name type="common">Iberian desman</name>
    <name type="synonym">Pyrenean desman</name>
    <dbReference type="NCBI Taxonomy" id="202257"/>
    <lineage>
        <taxon>Eukaryota</taxon>
        <taxon>Metazoa</taxon>
        <taxon>Chordata</taxon>
        <taxon>Craniata</taxon>
        <taxon>Vertebrata</taxon>
        <taxon>Euteleostomi</taxon>
        <taxon>Mammalia</taxon>
        <taxon>Eutheria</taxon>
        <taxon>Laurasiatheria</taxon>
        <taxon>Eulipotyphla</taxon>
        <taxon>Talpidae</taxon>
        <taxon>Galemys</taxon>
    </lineage>
</organism>
<comment type="subcellular location">
    <subcellularLocation>
        <location evidence="1">Secreted</location>
    </subcellularLocation>
</comment>
<evidence type="ECO:0000259" key="4">
    <source>
        <dbReference type="Pfam" id="PF00021"/>
    </source>
</evidence>
<keyword evidence="6" id="KW-1185">Reference proteome</keyword>
<dbReference type="PANTHER" id="PTHR20914">
    <property type="entry name" value="LY6/PLAUR DOMAIN-CONTAINING PROTEIN 8"/>
    <property type="match status" value="1"/>
</dbReference>
<feature type="domain" description="UPAR/Ly6" evidence="4">
    <location>
        <begin position="114"/>
        <end position="186"/>
    </location>
</feature>
<name>A0A8J5ZMD6_GALPY</name>
<evidence type="ECO:0000256" key="2">
    <source>
        <dbReference type="ARBA" id="ARBA00022525"/>
    </source>
</evidence>
<dbReference type="Proteomes" id="UP000700334">
    <property type="component" value="Unassembled WGS sequence"/>
</dbReference>
<dbReference type="AlphaFoldDB" id="A0A8J5ZMD6"/>
<feature type="signal peptide" evidence="3">
    <location>
        <begin position="1"/>
        <end position="26"/>
    </location>
</feature>
<accession>A0A8J5ZMD6</accession>
<evidence type="ECO:0000313" key="6">
    <source>
        <dbReference type="Proteomes" id="UP000700334"/>
    </source>
</evidence>
<protein>
    <submittedName>
        <fullName evidence="5">Protein RoBo-1</fullName>
    </submittedName>
</protein>
<sequence length="201" mass="21468">MTSSSALKNLITTYVLTTLIFGTVETYKCISCLSGQCTDGVQTTCETSQGCFSYRQSSESFNEKGCSSSSCDPLTISASLGNNISFGYVHKCCQTDQCNQEDIKVPRIPSDSNGVTCPACYTVETVYCDYVLLSCTGAETKCIQIIGSANHKLAFFAMGCATETACNLNNLTVLNNIDVRIYCADQSSGSPPLTSITSSIL</sequence>
<dbReference type="GO" id="GO:0005576">
    <property type="term" value="C:extracellular region"/>
    <property type="evidence" value="ECO:0007669"/>
    <property type="project" value="UniProtKB-SubCell"/>
</dbReference>
<feature type="domain" description="UPAR/Ly6" evidence="4">
    <location>
        <begin position="28"/>
        <end position="100"/>
    </location>
</feature>
<comment type="caution">
    <text evidence="5">The sequence shown here is derived from an EMBL/GenBank/DDBJ whole genome shotgun (WGS) entry which is preliminary data.</text>
</comment>
<dbReference type="InterPro" id="IPR016054">
    <property type="entry name" value="LY6_UPA_recep-like"/>
</dbReference>
<keyword evidence="2" id="KW-0964">Secreted</keyword>
<dbReference type="Pfam" id="PF00021">
    <property type="entry name" value="UPAR_LY6"/>
    <property type="match status" value="2"/>
</dbReference>
<dbReference type="InterPro" id="IPR045860">
    <property type="entry name" value="Snake_toxin-like_sf"/>
</dbReference>
<evidence type="ECO:0000256" key="3">
    <source>
        <dbReference type="SAM" id="SignalP"/>
    </source>
</evidence>
<dbReference type="Gene3D" id="2.10.60.10">
    <property type="entry name" value="CD59"/>
    <property type="match status" value="1"/>
</dbReference>
<gene>
    <name evidence="5" type="ORF">J0S82_002788</name>
</gene>
<dbReference type="SUPFAM" id="SSF57302">
    <property type="entry name" value="Snake toxin-like"/>
    <property type="match status" value="2"/>
</dbReference>
<evidence type="ECO:0000256" key="1">
    <source>
        <dbReference type="ARBA" id="ARBA00004613"/>
    </source>
</evidence>
<evidence type="ECO:0000313" key="5">
    <source>
        <dbReference type="EMBL" id="KAG8504568.1"/>
    </source>
</evidence>
<keyword evidence="3" id="KW-0732">Signal</keyword>
<dbReference type="OrthoDB" id="9907178at2759"/>
<dbReference type="PANTHER" id="PTHR20914:SF8">
    <property type="entry name" value="GENE 12253-RELATED"/>
    <property type="match status" value="1"/>
</dbReference>
<reference evidence="5" key="1">
    <citation type="journal article" date="2021" name="Evol. Appl.">
        <title>The genome of the Pyrenean desman and the effects of bottlenecks and inbreeding on the genomic landscape of an endangered species.</title>
        <authorList>
            <person name="Escoda L."/>
            <person name="Castresana J."/>
        </authorList>
    </citation>
    <scope>NUCLEOTIDE SEQUENCE</scope>
    <source>
        <strain evidence="5">IBE-C5619</strain>
    </source>
</reference>
<proteinExistence type="predicted"/>
<dbReference type="InterPro" id="IPR050918">
    <property type="entry name" value="CNF-like_PLA2_Inhibitor"/>
</dbReference>
<feature type="chain" id="PRO_5035207731" evidence="3">
    <location>
        <begin position="27"/>
        <end position="201"/>
    </location>
</feature>
<dbReference type="EMBL" id="JAGFMF010012290">
    <property type="protein sequence ID" value="KAG8504568.1"/>
    <property type="molecule type" value="Genomic_DNA"/>
</dbReference>
<feature type="non-terminal residue" evidence="5">
    <location>
        <position position="201"/>
    </location>
</feature>